<accession>A0ACB8V004</accession>
<proteinExistence type="predicted"/>
<organism evidence="1">
    <name type="scientific">Ophidiomyces ophidiicola</name>
    <dbReference type="NCBI Taxonomy" id="1387563"/>
    <lineage>
        <taxon>Eukaryota</taxon>
        <taxon>Fungi</taxon>
        <taxon>Dikarya</taxon>
        <taxon>Ascomycota</taxon>
        <taxon>Pezizomycotina</taxon>
        <taxon>Eurotiomycetes</taxon>
        <taxon>Eurotiomycetidae</taxon>
        <taxon>Onygenales</taxon>
        <taxon>Onygenaceae</taxon>
        <taxon>Ophidiomyces</taxon>
    </lineage>
</organism>
<evidence type="ECO:0000313" key="1">
    <source>
        <dbReference type="EMBL" id="KAI2389108.1"/>
    </source>
</evidence>
<gene>
    <name evidence="1" type="ORF">LOY88_002265</name>
</gene>
<name>A0ACB8V004_9EURO</name>
<sequence length="728" mass="76452">MSGAITPYSTIPPSPSRPETTTRSRYTTYAESTTTREKKGRRIIIRLGQRRRRPYRAPSSPATLLSLGMSGDGNILNTTLDSSSSPASVRSSSRTGTTTGVPSAAATAAASSSTSTTTTATALRPRNRRLLSFVEDEGAGLGDVDGLGGSDPAAASVAAGLLGSKRGGGGGGPAPYAVTGSSNAQRRFAARTAPGPAGNDASRRAPAAGFAADLLGSSWSSIQGFASAVMGGADGSSPLKNKAPVNGYRRAPGLGSEPFSRFRDGGRVRPGLPSAWGPSSSSAAAQVVPGSKEERHAILQSKKREMLMQVNGDSMPDTQGNYKRRSSLEDPCCSAFGAPVEQDDGDALVYIHQVQPNDSLTSVSIRYGCPLPVVRKSNGFWPSDSIQSRKIVVLPVASCSIKGRRIPSNRDLNQSALSRGTAAVDDHVDDSSSLMPSASSTAPFGRGDFVSEPDDPFSPSKSDKRSDPTPLWIHESWVNVQGHSSPVELGRVPKRTLGFFPRARRKSQGHSDAYSDLDSSSPGRMALGSIHSPQTSHFRDRSVSRSKHASPYRHPPRHGIFLSGPGGVGTLDRNVTGPGPAPDKLNAFVSTHLPNLAIPPPPTDAHNESLYSDSASNASTAHSNIGIENIGGAIEGWFRKVATKAKVGLNDFQQPAQPHGYLGIGGNGDLIEMDETSDSGPTGTLKVSEQTRGRMKTSSSDVLNGWGNHSTRGRNIARSRDISRAKDD</sequence>
<protein>
    <submittedName>
        <fullName evidence="1">Uncharacterized protein</fullName>
    </submittedName>
</protein>
<reference evidence="1" key="1">
    <citation type="journal article" date="2022" name="bioRxiv">
        <title>Population genetic analysis of Ophidiomyces ophidiicola, the causative agent of snake fungal disease, indicates recent introductions to the USA.</title>
        <authorList>
            <person name="Ladner J.T."/>
            <person name="Palmer J.M."/>
            <person name="Ettinger C.L."/>
            <person name="Stajich J.E."/>
            <person name="Farrell T.M."/>
            <person name="Glorioso B.M."/>
            <person name="Lawson B."/>
            <person name="Price S.J."/>
            <person name="Stengle A.G."/>
            <person name="Grear D.A."/>
            <person name="Lorch J.M."/>
        </authorList>
    </citation>
    <scope>NUCLEOTIDE SEQUENCE</scope>
    <source>
        <strain evidence="1">NWHC 24266-5</strain>
    </source>
</reference>
<dbReference type="EMBL" id="JALBCA010000026">
    <property type="protein sequence ID" value="KAI2389108.1"/>
    <property type="molecule type" value="Genomic_DNA"/>
</dbReference>
<comment type="caution">
    <text evidence="1">The sequence shown here is derived from an EMBL/GenBank/DDBJ whole genome shotgun (WGS) entry which is preliminary data.</text>
</comment>